<dbReference type="InterPro" id="IPR011701">
    <property type="entry name" value="MFS"/>
</dbReference>
<evidence type="ECO:0000256" key="5">
    <source>
        <dbReference type="ARBA" id="ARBA00023136"/>
    </source>
</evidence>
<feature type="transmembrane region" description="Helical" evidence="6">
    <location>
        <begin position="410"/>
        <end position="428"/>
    </location>
</feature>
<comment type="caution">
    <text evidence="8">The sequence shown here is derived from an EMBL/GenBank/DDBJ whole genome shotgun (WGS) entry which is preliminary data.</text>
</comment>
<evidence type="ECO:0000259" key="7">
    <source>
        <dbReference type="PROSITE" id="PS50850"/>
    </source>
</evidence>
<evidence type="ECO:0000313" key="8">
    <source>
        <dbReference type="EMBL" id="SMP62672.1"/>
    </source>
</evidence>
<dbReference type="PIRSF" id="PIRSF002808">
    <property type="entry name" value="Hexose_phosphate_transp"/>
    <property type="match status" value="1"/>
</dbReference>
<reference evidence="8" key="1">
    <citation type="submission" date="2017-05" db="EMBL/GenBank/DDBJ databases">
        <authorList>
            <person name="Varghese N."/>
            <person name="Submissions S."/>
        </authorList>
    </citation>
    <scope>NUCLEOTIDE SEQUENCE</scope>
    <source>
        <strain evidence="8">Su22</strain>
    </source>
</reference>
<dbReference type="InterPro" id="IPR036259">
    <property type="entry name" value="MFS_trans_sf"/>
</dbReference>
<feature type="transmembrane region" description="Helical" evidence="6">
    <location>
        <begin position="92"/>
        <end position="109"/>
    </location>
</feature>
<dbReference type="EMBL" id="FXUF01000010">
    <property type="protein sequence ID" value="SMP62672.1"/>
    <property type="molecule type" value="Genomic_DNA"/>
</dbReference>
<keyword evidence="2" id="KW-0813">Transport</keyword>
<dbReference type="RefSeq" id="WP_283409838.1">
    <property type="nucleotide sequence ID" value="NZ_FXUF01000010.1"/>
</dbReference>
<keyword evidence="5 6" id="KW-0472">Membrane</keyword>
<dbReference type="Proteomes" id="UP001158066">
    <property type="component" value="Unassembled WGS sequence"/>
</dbReference>
<comment type="subcellular location">
    <subcellularLocation>
        <location evidence="1">Cell membrane</location>
        <topology evidence="1">Multi-pass membrane protein</topology>
    </subcellularLocation>
</comment>
<feature type="transmembrane region" description="Helical" evidence="6">
    <location>
        <begin position="336"/>
        <end position="354"/>
    </location>
</feature>
<evidence type="ECO:0000256" key="6">
    <source>
        <dbReference type="SAM" id="Phobius"/>
    </source>
</evidence>
<evidence type="ECO:0000256" key="2">
    <source>
        <dbReference type="ARBA" id="ARBA00022448"/>
    </source>
</evidence>
<sequence length="455" mass="48846">MVQHSESSAESTSFTGGATSGYRWVVWGVLILAYLVVFFHRLALGVVRDDLTLAFGINATTFSNLGATYFYAYTLMQIPSGILADSLGARKTVTYGTLMAAFGSLLFGLSPSIGWAFAGRLLVGIGVSVVLIAILKILSQWFPEDQFATMSGLTAFMGNVGGMLAQTPLALMVVWFTWRSTFAGIGVASLFIALLCYVLVRNTPQEMGLPSVGISSSTAHSRPISRETLSRGLAAAMKNPGTWPGFFVFMGMFGTYVAMTGAWGNSYLREVFGFSATKASNHLMLAILGHALGCIFIGKLSDQMKRRRRPMALFTLIHVVSWGVLLFGNGGRLPTWALPPLLFVLGFSSSAVILSWSCSKEVNDPAIAGIATSIVNMGGFVGAAFLPVILGSIIDRYGHLLEADALYRRAFFFCLLSAVLSLVGSLLVKETHCRNIYHQMHTAAKSAKSGASTDL</sequence>
<accession>A0AA45WX51</accession>
<feature type="transmembrane region" description="Helical" evidence="6">
    <location>
        <begin position="115"/>
        <end position="135"/>
    </location>
</feature>
<dbReference type="InterPro" id="IPR000849">
    <property type="entry name" value="Sugar_P_transporter"/>
</dbReference>
<dbReference type="GO" id="GO:0005886">
    <property type="term" value="C:plasma membrane"/>
    <property type="evidence" value="ECO:0007669"/>
    <property type="project" value="UniProtKB-SubCell"/>
</dbReference>
<dbReference type="PROSITE" id="PS50850">
    <property type="entry name" value="MFS"/>
    <property type="match status" value="1"/>
</dbReference>
<feature type="transmembrane region" description="Helical" evidence="6">
    <location>
        <begin position="156"/>
        <end position="176"/>
    </location>
</feature>
<dbReference type="GO" id="GO:0061513">
    <property type="term" value="F:glucose 6-phosphate:phosphate antiporter activity"/>
    <property type="evidence" value="ECO:0007669"/>
    <property type="project" value="TreeGrafter"/>
</dbReference>
<dbReference type="InterPro" id="IPR051337">
    <property type="entry name" value="OPA_Antiporter"/>
</dbReference>
<organism evidence="8 9">
    <name type="scientific">Anoxynatronum buryatiense</name>
    <dbReference type="NCBI Taxonomy" id="489973"/>
    <lineage>
        <taxon>Bacteria</taxon>
        <taxon>Bacillati</taxon>
        <taxon>Bacillota</taxon>
        <taxon>Clostridia</taxon>
        <taxon>Eubacteriales</taxon>
        <taxon>Clostridiaceae</taxon>
        <taxon>Anoxynatronum</taxon>
    </lineage>
</organism>
<proteinExistence type="predicted"/>
<dbReference type="SUPFAM" id="SSF103473">
    <property type="entry name" value="MFS general substrate transporter"/>
    <property type="match status" value="1"/>
</dbReference>
<protein>
    <submittedName>
        <fullName evidence="8">Sugar phosphate permease</fullName>
    </submittedName>
</protein>
<feature type="transmembrane region" description="Helical" evidence="6">
    <location>
        <begin position="312"/>
        <end position="330"/>
    </location>
</feature>
<evidence type="ECO:0000313" key="9">
    <source>
        <dbReference type="Proteomes" id="UP001158066"/>
    </source>
</evidence>
<gene>
    <name evidence="8" type="ORF">SAMN06296020_11051</name>
</gene>
<dbReference type="Pfam" id="PF07690">
    <property type="entry name" value="MFS_1"/>
    <property type="match status" value="1"/>
</dbReference>
<feature type="transmembrane region" description="Helical" evidence="6">
    <location>
        <begin position="283"/>
        <end position="300"/>
    </location>
</feature>
<dbReference type="InterPro" id="IPR020846">
    <property type="entry name" value="MFS_dom"/>
</dbReference>
<dbReference type="PANTHER" id="PTHR43826:SF3">
    <property type="entry name" value="GLUCOSE-6-PHOSPHATE EXCHANGER SLC37A4"/>
    <property type="match status" value="1"/>
</dbReference>
<dbReference type="GO" id="GO:0035435">
    <property type="term" value="P:phosphate ion transmembrane transport"/>
    <property type="evidence" value="ECO:0007669"/>
    <property type="project" value="TreeGrafter"/>
</dbReference>
<evidence type="ECO:0000256" key="1">
    <source>
        <dbReference type="ARBA" id="ARBA00004651"/>
    </source>
</evidence>
<feature type="transmembrane region" description="Helical" evidence="6">
    <location>
        <begin position="21"/>
        <end position="39"/>
    </location>
</feature>
<feature type="transmembrane region" description="Helical" evidence="6">
    <location>
        <begin position="182"/>
        <end position="200"/>
    </location>
</feature>
<name>A0AA45WX51_9CLOT</name>
<feature type="domain" description="Major facilitator superfamily (MFS) profile" evidence="7">
    <location>
        <begin position="26"/>
        <end position="432"/>
    </location>
</feature>
<evidence type="ECO:0000256" key="3">
    <source>
        <dbReference type="ARBA" id="ARBA00022692"/>
    </source>
</evidence>
<feature type="transmembrane region" description="Helical" evidence="6">
    <location>
        <begin position="51"/>
        <end position="72"/>
    </location>
</feature>
<dbReference type="PANTHER" id="PTHR43826">
    <property type="entry name" value="GLUCOSE-6-PHOSPHATE EXCHANGER SLC37A4"/>
    <property type="match status" value="1"/>
</dbReference>
<dbReference type="Gene3D" id="1.20.1250.20">
    <property type="entry name" value="MFS general substrate transporter like domains"/>
    <property type="match status" value="2"/>
</dbReference>
<keyword evidence="9" id="KW-1185">Reference proteome</keyword>
<feature type="transmembrane region" description="Helical" evidence="6">
    <location>
        <begin position="243"/>
        <end position="263"/>
    </location>
</feature>
<keyword evidence="4 6" id="KW-1133">Transmembrane helix</keyword>
<keyword evidence="3 6" id="KW-0812">Transmembrane</keyword>
<feature type="transmembrane region" description="Helical" evidence="6">
    <location>
        <begin position="366"/>
        <end position="390"/>
    </location>
</feature>
<evidence type="ECO:0000256" key="4">
    <source>
        <dbReference type="ARBA" id="ARBA00022989"/>
    </source>
</evidence>
<dbReference type="AlphaFoldDB" id="A0AA45WX51"/>